<dbReference type="OMA" id="WPKLLIC"/>
<dbReference type="Pfam" id="PF03478">
    <property type="entry name" value="Beta-prop_KIB1-4"/>
    <property type="match status" value="1"/>
</dbReference>
<dbReference type="InterPro" id="IPR036047">
    <property type="entry name" value="F-box-like_dom_sf"/>
</dbReference>
<dbReference type="Pfam" id="PF00646">
    <property type="entry name" value="F-box"/>
    <property type="match status" value="1"/>
</dbReference>
<dbReference type="InterPro" id="IPR005174">
    <property type="entry name" value="KIB1-4_b-propeller"/>
</dbReference>
<dbReference type="AlphaFoldDB" id="A0AA38G0E6"/>
<dbReference type="EMBL" id="JAHRHJ020000005">
    <property type="protein sequence ID" value="KAH9313932.1"/>
    <property type="molecule type" value="Genomic_DNA"/>
</dbReference>
<organism evidence="2 3">
    <name type="scientific">Taxus chinensis</name>
    <name type="common">Chinese yew</name>
    <name type="synonym">Taxus wallichiana var. chinensis</name>
    <dbReference type="NCBI Taxonomy" id="29808"/>
    <lineage>
        <taxon>Eukaryota</taxon>
        <taxon>Viridiplantae</taxon>
        <taxon>Streptophyta</taxon>
        <taxon>Embryophyta</taxon>
        <taxon>Tracheophyta</taxon>
        <taxon>Spermatophyta</taxon>
        <taxon>Pinopsida</taxon>
        <taxon>Pinidae</taxon>
        <taxon>Conifers II</taxon>
        <taxon>Cupressales</taxon>
        <taxon>Taxaceae</taxon>
        <taxon>Taxus</taxon>
    </lineage>
</organism>
<accession>A0AA38G0E6</accession>
<proteinExistence type="predicted"/>
<dbReference type="SMART" id="SM00256">
    <property type="entry name" value="FBOX"/>
    <property type="match status" value="1"/>
</dbReference>
<feature type="domain" description="F-box" evidence="1">
    <location>
        <begin position="34"/>
        <end position="83"/>
    </location>
</feature>
<protein>
    <recommendedName>
        <fullName evidence="1">F-box domain-containing protein</fullName>
    </recommendedName>
</protein>
<dbReference type="SUPFAM" id="SSF81383">
    <property type="entry name" value="F-box domain"/>
    <property type="match status" value="1"/>
</dbReference>
<dbReference type="InterPro" id="IPR015915">
    <property type="entry name" value="Kelch-typ_b-propeller"/>
</dbReference>
<dbReference type="PANTHER" id="PTHR31672:SF2">
    <property type="entry name" value="F-BOX DOMAIN-CONTAINING PROTEIN"/>
    <property type="match status" value="1"/>
</dbReference>
<gene>
    <name evidence="2" type="ORF">KI387_022559</name>
</gene>
<dbReference type="InterPro" id="IPR001810">
    <property type="entry name" value="F-box_dom"/>
</dbReference>
<evidence type="ECO:0000259" key="1">
    <source>
        <dbReference type="PROSITE" id="PS50181"/>
    </source>
</evidence>
<reference evidence="2 3" key="1">
    <citation type="journal article" date="2021" name="Nat. Plants">
        <title>The Taxus genome provides insights into paclitaxel biosynthesis.</title>
        <authorList>
            <person name="Xiong X."/>
            <person name="Gou J."/>
            <person name="Liao Q."/>
            <person name="Li Y."/>
            <person name="Zhou Q."/>
            <person name="Bi G."/>
            <person name="Li C."/>
            <person name="Du R."/>
            <person name="Wang X."/>
            <person name="Sun T."/>
            <person name="Guo L."/>
            <person name="Liang H."/>
            <person name="Lu P."/>
            <person name="Wu Y."/>
            <person name="Zhang Z."/>
            <person name="Ro D.K."/>
            <person name="Shang Y."/>
            <person name="Huang S."/>
            <person name="Yan J."/>
        </authorList>
    </citation>
    <scope>NUCLEOTIDE SEQUENCE [LARGE SCALE GENOMIC DNA]</scope>
    <source>
        <strain evidence="2">Ta-2019</strain>
    </source>
</reference>
<dbReference type="Proteomes" id="UP000824469">
    <property type="component" value="Unassembled WGS sequence"/>
</dbReference>
<dbReference type="PROSITE" id="PS50181">
    <property type="entry name" value="FBOX"/>
    <property type="match status" value="1"/>
</dbReference>
<dbReference type="PANTHER" id="PTHR31672">
    <property type="entry name" value="BNACNNG10540D PROTEIN"/>
    <property type="match status" value="1"/>
</dbReference>
<dbReference type="SUPFAM" id="SSF117281">
    <property type="entry name" value="Kelch motif"/>
    <property type="match status" value="1"/>
</dbReference>
<dbReference type="Gene3D" id="1.20.1280.50">
    <property type="match status" value="1"/>
</dbReference>
<dbReference type="InterPro" id="IPR050796">
    <property type="entry name" value="SCF_F-box_component"/>
</dbReference>
<feature type="non-terminal residue" evidence="2">
    <location>
        <position position="373"/>
    </location>
</feature>
<name>A0AA38G0E6_TAXCH</name>
<comment type="caution">
    <text evidence="2">The sequence shown here is derived from an EMBL/GenBank/DDBJ whole genome shotgun (WGS) entry which is preliminary data.</text>
</comment>
<evidence type="ECO:0000313" key="3">
    <source>
        <dbReference type="Proteomes" id="UP000824469"/>
    </source>
</evidence>
<sequence length="373" mass="42201">MGDRKMCSTVYGQESFDSAWHGLSDNVSNIILSDSTWKRLPHAQVETILLWLPLEYLCRCRAVSKEWNTLLSSSRFLNVWNDMSQNRNSWLVFLNNSSCFLYYCFSTGTWRRISTSFQSTSTSFRSKRIAYYNNCKGSSAGLLLLDKETSVYVCNPLTRTSLQLPQCLSMKTARTKGIVGGKDCYTVAASNCNSKSIEIYNSIDKEWTIVDRLNRHCHDMAFSDGFLLCLICRPPLGVMVYSFRGCNIDSIDFVASPPSLPTHSRLVLCNSSLLLITANRDYNYVVNQITVLKFQKNHANLSDSSWEEIGRMPPSVCDVFNRTTLRSRVGCSPFCECVGIGENIYFNRGGSREVVEFNVMQGLWNVLPTCPAD</sequence>
<dbReference type="Gene3D" id="2.120.10.80">
    <property type="entry name" value="Kelch-type beta propeller"/>
    <property type="match status" value="1"/>
</dbReference>
<keyword evidence="3" id="KW-1185">Reference proteome</keyword>
<evidence type="ECO:0000313" key="2">
    <source>
        <dbReference type="EMBL" id="KAH9313932.1"/>
    </source>
</evidence>